<dbReference type="EMBL" id="JAWZYT010004295">
    <property type="protein sequence ID" value="KAK4294422.1"/>
    <property type="molecule type" value="Genomic_DNA"/>
</dbReference>
<protein>
    <submittedName>
        <fullName evidence="1">Uncharacterized protein</fullName>
    </submittedName>
</protein>
<evidence type="ECO:0000313" key="2">
    <source>
        <dbReference type="Proteomes" id="UP001292094"/>
    </source>
</evidence>
<name>A0AAE1TQY1_9EUCA</name>
<dbReference type="AlphaFoldDB" id="A0AAE1TQY1"/>
<comment type="caution">
    <text evidence="1">The sequence shown here is derived from an EMBL/GenBank/DDBJ whole genome shotgun (WGS) entry which is preliminary data.</text>
</comment>
<proteinExistence type="predicted"/>
<reference evidence="1" key="1">
    <citation type="submission" date="2023-11" db="EMBL/GenBank/DDBJ databases">
        <title>Genome assemblies of two species of porcelain crab, Petrolisthes cinctipes and Petrolisthes manimaculis (Anomura: Porcellanidae).</title>
        <authorList>
            <person name="Angst P."/>
        </authorList>
    </citation>
    <scope>NUCLEOTIDE SEQUENCE</scope>
    <source>
        <strain evidence="1">PB745_02</strain>
        <tissue evidence="1">Gill</tissue>
    </source>
</reference>
<organism evidence="1 2">
    <name type="scientific">Petrolisthes manimaculis</name>
    <dbReference type="NCBI Taxonomy" id="1843537"/>
    <lineage>
        <taxon>Eukaryota</taxon>
        <taxon>Metazoa</taxon>
        <taxon>Ecdysozoa</taxon>
        <taxon>Arthropoda</taxon>
        <taxon>Crustacea</taxon>
        <taxon>Multicrustacea</taxon>
        <taxon>Malacostraca</taxon>
        <taxon>Eumalacostraca</taxon>
        <taxon>Eucarida</taxon>
        <taxon>Decapoda</taxon>
        <taxon>Pleocyemata</taxon>
        <taxon>Anomura</taxon>
        <taxon>Galatheoidea</taxon>
        <taxon>Porcellanidae</taxon>
        <taxon>Petrolisthes</taxon>
    </lineage>
</organism>
<dbReference type="Proteomes" id="UP001292094">
    <property type="component" value="Unassembled WGS sequence"/>
</dbReference>
<accession>A0AAE1TQY1</accession>
<sequence>MHVSCATWPPTHLLLELKMVKCWHAGGRGRAKQGQTDLMTTAATTAAINCCASLYFFSKTTNFEPSEVLGLGSQRKRVRLGLGRSGVCVKDPASNMSRGRIGGWLVLADSWDHPQNIALRPVLPWVGGWLWTDWRNLTLGNSLCFFPFTWEKGRGEGFSGVQMKGKEWEVRGRRLCV</sequence>
<evidence type="ECO:0000313" key="1">
    <source>
        <dbReference type="EMBL" id="KAK4294422.1"/>
    </source>
</evidence>
<keyword evidence="2" id="KW-1185">Reference proteome</keyword>
<gene>
    <name evidence="1" type="ORF">Pmani_032947</name>
</gene>